<dbReference type="Pfam" id="PF04379">
    <property type="entry name" value="DUF525"/>
    <property type="match status" value="1"/>
</dbReference>
<sequence>MGLETVGDLALNTILTKLGPKETAKVSCVSKKFKDLAAEESLWSLFCRQDLDLSAPLDHHGNPLPSFKATYKLWREAFHMYPWPLVKRVKSCWDRLRSWLTTNFPEVKATLGKGASEGEIQELEKKLKVKLPLPTRLLYRFHDGQNLPGKNRSSVMAGCPLGLIGGYCFYNHLVNVYLLPLHEVIFKTQQLVRHLNLPNTFKYIVVAASSSHIGKFFFLNCSDGQLYVGTQNLPTDAEMMPCVPQALISPVHDLNSDQQQDAMLLWLEEHGRRLHNGTIKLLGEGNIKSISQFPEESPLCSTAVTSGVKVRASAVFVPEAANLQDISREYVFAYSIRMSLQPEGCIINGMHFGSCQLHMRHWVISANDTVVSNVNAEAVIGKFPLLCPGEKEFVYESCAPLPTSTGSVEGSFTFVPGRELNTAYLSLTMISARQSHLSCTSFYCKLMLLCFFVYNPISSGSSRLTDPKGSPFEVEVRRFPLQLPDYIF</sequence>
<organism evidence="4 5">
    <name type="scientific">Salix brachista</name>
    <dbReference type="NCBI Taxonomy" id="2182728"/>
    <lineage>
        <taxon>Eukaryota</taxon>
        <taxon>Viridiplantae</taxon>
        <taxon>Streptophyta</taxon>
        <taxon>Embryophyta</taxon>
        <taxon>Tracheophyta</taxon>
        <taxon>Spermatophyta</taxon>
        <taxon>Magnoliopsida</taxon>
        <taxon>eudicotyledons</taxon>
        <taxon>Gunneridae</taxon>
        <taxon>Pentapetalae</taxon>
        <taxon>rosids</taxon>
        <taxon>fabids</taxon>
        <taxon>Malpighiales</taxon>
        <taxon>Salicaceae</taxon>
        <taxon>Saliceae</taxon>
        <taxon>Salix</taxon>
    </lineage>
</organism>
<comment type="pathway">
    <text evidence="1">Protein modification; protein ubiquitination.</text>
</comment>
<proteinExistence type="predicted"/>
<dbReference type="Pfam" id="PF00646">
    <property type="entry name" value="F-box"/>
    <property type="match status" value="1"/>
</dbReference>
<dbReference type="InterPro" id="IPR001810">
    <property type="entry name" value="F-box_dom"/>
</dbReference>
<evidence type="ECO:0000256" key="1">
    <source>
        <dbReference type="ARBA" id="ARBA00004906"/>
    </source>
</evidence>
<dbReference type="Gene3D" id="1.20.1280.50">
    <property type="match status" value="1"/>
</dbReference>
<dbReference type="Proteomes" id="UP000326939">
    <property type="component" value="Chromosome 7"/>
</dbReference>
<evidence type="ECO:0000259" key="3">
    <source>
        <dbReference type="PROSITE" id="PS51087"/>
    </source>
</evidence>
<evidence type="ECO:0000256" key="2">
    <source>
        <dbReference type="ARBA" id="ARBA00022786"/>
    </source>
</evidence>
<dbReference type="EMBL" id="VDCV01000007">
    <property type="protein sequence ID" value="KAB5548449.1"/>
    <property type="molecule type" value="Genomic_DNA"/>
</dbReference>
<dbReference type="SUPFAM" id="SSF160631">
    <property type="entry name" value="SMI1/KNR4-like"/>
    <property type="match status" value="1"/>
</dbReference>
<dbReference type="SUPFAM" id="SSF81383">
    <property type="entry name" value="F-box domain"/>
    <property type="match status" value="1"/>
</dbReference>
<feature type="domain" description="ApaG" evidence="3">
    <location>
        <begin position="302"/>
        <end position="488"/>
    </location>
</feature>
<gene>
    <name evidence="4" type="ORF">DKX38_011855</name>
</gene>
<evidence type="ECO:0000313" key="5">
    <source>
        <dbReference type="Proteomes" id="UP000326939"/>
    </source>
</evidence>
<dbReference type="PANTHER" id="PTHR47463">
    <property type="entry name" value="F-BOX PROTEIN SKIP16"/>
    <property type="match status" value="1"/>
</dbReference>
<dbReference type="PANTHER" id="PTHR47463:SF2">
    <property type="entry name" value="F-BOX PROTEIN SKIP16"/>
    <property type="match status" value="1"/>
</dbReference>
<dbReference type="Gene3D" id="3.40.1580.10">
    <property type="entry name" value="SMI1/KNR4-like"/>
    <property type="match status" value="1"/>
</dbReference>
<dbReference type="Pfam" id="PF09346">
    <property type="entry name" value="SMI1_KNR4"/>
    <property type="match status" value="1"/>
</dbReference>
<reference evidence="5" key="1">
    <citation type="journal article" date="2019" name="Gigascience">
        <title>De novo genome assembly of the endangered Acer yangbiense, a plant species with extremely small populations endemic to Yunnan Province, China.</title>
        <authorList>
            <person name="Yang J."/>
            <person name="Wariss H.M."/>
            <person name="Tao L."/>
            <person name="Zhang R."/>
            <person name="Yun Q."/>
            <person name="Hollingsworth P."/>
            <person name="Dao Z."/>
            <person name="Luo G."/>
            <person name="Guo H."/>
            <person name="Ma Y."/>
            <person name="Sun W."/>
        </authorList>
    </citation>
    <scope>NUCLEOTIDE SEQUENCE [LARGE SCALE GENOMIC DNA]</scope>
    <source>
        <strain evidence="5">cv. br00</strain>
    </source>
</reference>
<dbReference type="InterPro" id="IPR037883">
    <property type="entry name" value="Knr4/Smi1-like_sf"/>
</dbReference>
<protein>
    <recommendedName>
        <fullName evidence="3">ApaG domain-containing protein</fullName>
    </recommendedName>
</protein>
<keyword evidence="5" id="KW-1185">Reference proteome</keyword>
<dbReference type="InterPro" id="IPR036767">
    <property type="entry name" value="ApaG_sf"/>
</dbReference>
<dbReference type="InterPro" id="IPR007474">
    <property type="entry name" value="ApaG_domain"/>
</dbReference>
<dbReference type="InterPro" id="IPR018958">
    <property type="entry name" value="Knr4/Smi1-like_dom"/>
</dbReference>
<dbReference type="AlphaFoldDB" id="A0A5N5M040"/>
<dbReference type="PROSITE" id="PS51087">
    <property type="entry name" value="APAG"/>
    <property type="match status" value="1"/>
</dbReference>
<evidence type="ECO:0000313" key="4">
    <source>
        <dbReference type="EMBL" id="KAB5548449.1"/>
    </source>
</evidence>
<comment type="caution">
    <text evidence="4">The sequence shown here is derived from an EMBL/GenBank/DDBJ whole genome shotgun (WGS) entry which is preliminary data.</text>
</comment>
<dbReference type="Gene3D" id="2.60.40.1470">
    <property type="entry name" value="ApaG domain"/>
    <property type="match status" value="1"/>
</dbReference>
<dbReference type="SUPFAM" id="SSF110069">
    <property type="entry name" value="ApaG-like"/>
    <property type="match status" value="1"/>
</dbReference>
<name>A0A5N5M040_9ROSI</name>
<accession>A0A5N5M040</accession>
<dbReference type="InterPro" id="IPR036047">
    <property type="entry name" value="F-box-like_dom_sf"/>
</dbReference>
<keyword evidence="2" id="KW-0833">Ubl conjugation pathway</keyword>